<feature type="domain" description="STAS" evidence="2">
    <location>
        <begin position="129"/>
        <end position="219"/>
    </location>
</feature>
<dbReference type="OrthoDB" id="5298269at2"/>
<reference evidence="3 4" key="1">
    <citation type="journal article" date="2015" name="Appl. Environ. Microbiol.">
        <title>Aerobic and Anaerobic Thiosulfate Oxidation by a Cold-Adapted, Subglacial Chemoautotroph.</title>
        <authorList>
            <person name="Harrold Z.R."/>
            <person name="Skidmore M.L."/>
            <person name="Hamilton T.L."/>
            <person name="Desch L."/>
            <person name="Amada K."/>
            <person name="van Gelder W."/>
            <person name="Glover K."/>
            <person name="Roden E.E."/>
            <person name="Boyd E.S."/>
        </authorList>
    </citation>
    <scope>NUCLEOTIDE SEQUENCE [LARGE SCALE GENOMIC DNA]</scope>
    <source>
        <strain evidence="3 4">RG</strain>
    </source>
</reference>
<sequence length="371" mass="40223">MALPFFKKSKDKAPSPARKPTPAPAAESQPTETLLTLDMGAGGIVVEESSGTAQSPVDEVAILYASGQSDMAERLLKDLLTTGDHRAWHMLFDLYGIQNREKEFDQLALDYALRFETSPPVWQAMGGNNAPSKSQQDQTASLELPGLLDKKAAATLREGVAATAKNAAVRIDFSRIAMIDEAGADECAKLLAAARKARRKLQVSGVDTLTALLQDLNRATHSRAVHWLLLLELYQTLGQEANFEDLAVDYAVRFEVSPPSWSEVQAAEVVQATLAAPLDDALRLTGEITPANDSALQQLGSYASTHNEVLVDLSQVTRVDYGSVSQFISVLMQCLGSGKTITLRGHNALIHELFRVMGIDQLAQLIPHHPD</sequence>
<dbReference type="AlphaFoldDB" id="A0A119CWI9"/>
<dbReference type="RefSeq" id="WP_059753983.1">
    <property type="nucleotide sequence ID" value="NZ_LDUG01000019.1"/>
</dbReference>
<gene>
    <name evidence="3" type="ORF">ABW22_07155</name>
</gene>
<dbReference type="PATRIC" id="fig|36861.3.peg.907"/>
<accession>A0A119CWI9</accession>
<dbReference type="InterPro" id="IPR058548">
    <property type="entry name" value="MlaB-like_STAS"/>
</dbReference>
<dbReference type="CDD" id="cd07043">
    <property type="entry name" value="STAS_anti-anti-sigma_factors"/>
    <property type="match status" value="1"/>
</dbReference>
<dbReference type="InterPro" id="IPR002645">
    <property type="entry name" value="STAS_dom"/>
</dbReference>
<dbReference type="Gene3D" id="3.30.750.24">
    <property type="entry name" value="STAS domain"/>
    <property type="match status" value="2"/>
</dbReference>
<dbReference type="Proteomes" id="UP000064243">
    <property type="component" value="Unassembled WGS sequence"/>
</dbReference>
<evidence type="ECO:0000313" key="4">
    <source>
        <dbReference type="Proteomes" id="UP000064243"/>
    </source>
</evidence>
<dbReference type="PANTHER" id="PTHR35849">
    <property type="entry name" value="BLR2341 PROTEIN"/>
    <property type="match status" value="1"/>
</dbReference>
<evidence type="ECO:0000256" key="1">
    <source>
        <dbReference type="SAM" id="MobiDB-lite"/>
    </source>
</evidence>
<organism evidence="3 4">
    <name type="scientific">Thiobacillus denitrificans</name>
    <dbReference type="NCBI Taxonomy" id="36861"/>
    <lineage>
        <taxon>Bacteria</taxon>
        <taxon>Pseudomonadati</taxon>
        <taxon>Pseudomonadota</taxon>
        <taxon>Betaproteobacteria</taxon>
        <taxon>Nitrosomonadales</taxon>
        <taxon>Thiobacillaceae</taxon>
        <taxon>Thiobacillus</taxon>
    </lineage>
</organism>
<dbReference type="PANTHER" id="PTHR35849:SF2">
    <property type="entry name" value="BLR2341 PROTEIN"/>
    <property type="match status" value="1"/>
</dbReference>
<dbReference type="STRING" id="1123392.GCA_000376425_02320"/>
<comment type="caution">
    <text evidence="3">The sequence shown here is derived from an EMBL/GenBank/DDBJ whole genome shotgun (WGS) entry which is preliminary data.</text>
</comment>
<dbReference type="InterPro" id="IPR052746">
    <property type="entry name" value="MlaB_ABC_Transporter"/>
</dbReference>
<dbReference type="PROSITE" id="PS50801">
    <property type="entry name" value="STAS"/>
    <property type="match status" value="2"/>
</dbReference>
<protein>
    <recommendedName>
        <fullName evidence="2">STAS domain-containing protein</fullName>
    </recommendedName>
</protein>
<proteinExistence type="predicted"/>
<feature type="domain" description="STAS" evidence="2">
    <location>
        <begin position="282"/>
        <end position="371"/>
    </location>
</feature>
<dbReference type="InterPro" id="IPR036513">
    <property type="entry name" value="STAS_dom_sf"/>
</dbReference>
<dbReference type="EMBL" id="LDUG01000019">
    <property type="protein sequence ID" value="KVW96719.1"/>
    <property type="molecule type" value="Genomic_DNA"/>
</dbReference>
<keyword evidence="4" id="KW-1185">Reference proteome</keyword>
<name>A0A119CWI9_THIDE</name>
<dbReference type="Pfam" id="PF13466">
    <property type="entry name" value="STAS_2"/>
    <property type="match status" value="1"/>
</dbReference>
<evidence type="ECO:0000259" key="2">
    <source>
        <dbReference type="PROSITE" id="PS50801"/>
    </source>
</evidence>
<feature type="region of interest" description="Disordered" evidence="1">
    <location>
        <begin position="1"/>
        <end position="32"/>
    </location>
</feature>
<dbReference type="SUPFAM" id="SSF52091">
    <property type="entry name" value="SpoIIaa-like"/>
    <property type="match status" value="2"/>
</dbReference>
<evidence type="ECO:0000313" key="3">
    <source>
        <dbReference type="EMBL" id="KVW96719.1"/>
    </source>
</evidence>